<dbReference type="GO" id="GO:0001727">
    <property type="term" value="F:lipid kinase activity"/>
    <property type="evidence" value="ECO:0007669"/>
    <property type="project" value="TreeGrafter"/>
</dbReference>
<dbReference type="InterPro" id="IPR001206">
    <property type="entry name" value="Diacylglycerol_kinase_cat_dom"/>
</dbReference>
<dbReference type="PANTHER" id="PTHR12358">
    <property type="entry name" value="SPHINGOSINE KINASE"/>
    <property type="match status" value="1"/>
</dbReference>
<dbReference type="SUPFAM" id="SSF111331">
    <property type="entry name" value="NAD kinase/diacylglycerol kinase-like"/>
    <property type="match status" value="1"/>
</dbReference>
<evidence type="ECO:0000313" key="2">
    <source>
        <dbReference type="EMBL" id="KIM26045.1"/>
    </source>
</evidence>
<dbReference type="Gene3D" id="3.40.50.10330">
    <property type="entry name" value="Probable inorganic polyphosphate/atp-NAD kinase, domain 1"/>
    <property type="match status" value="1"/>
</dbReference>
<dbReference type="Pfam" id="PF00781">
    <property type="entry name" value="DAGK_cat"/>
    <property type="match status" value="1"/>
</dbReference>
<dbReference type="GO" id="GO:0016020">
    <property type="term" value="C:membrane"/>
    <property type="evidence" value="ECO:0007669"/>
    <property type="project" value="TreeGrafter"/>
</dbReference>
<protein>
    <recommendedName>
        <fullName evidence="1">DAGKc domain-containing protein</fullName>
    </recommendedName>
</protein>
<accession>A0A0C3AN92</accession>
<dbReference type="Proteomes" id="UP000054097">
    <property type="component" value="Unassembled WGS sequence"/>
</dbReference>
<dbReference type="InterPro" id="IPR017438">
    <property type="entry name" value="ATP-NAD_kinase_N"/>
</dbReference>
<dbReference type="PANTHER" id="PTHR12358:SF105">
    <property type="entry name" value="DAGKC DOMAIN-CONTAINING PROTEIN"/>
    <property type="match status" value="1"/>
</dbReference>
<dbReference type="GO" id="GO:0005737">
    <property type="term" value="C:cytoplasm"/>
    <property type="evidence" value="ECO:0007669"/>
    <property type="project" value="TreeGrafter"/>
</dbReference>
<evidence type="ECO:0000259" key="1">
    <source>
        <dbReference type="PROSITE" id="PS50146"/>
    </source>
</evidence>
<dbReference type="InterPro" id="IPR016064">
    <property type="entry name" value="NAD/diacylglycerol_kinase_sf"/>
</dbReference>
<keyword evidence="3" id="KW-1185">Reference proteome</keyword>
<dbReference type="HOGENOM" id="CLU_048757_0_0_1"/>
<evidence type="ECO:0000313" key="3">
    <source>
        <dbReference type="Proteomes" id="UP000054097"/>
    </source>
</evidence>
<dbReference type="STRING" id="933852.A0A0C3AN92"/>
<sequence length="401" mass="43930">MLIISNPNAGDKTGSQFLNEHVIPLLTRYAPASIPIEFKETGAPGDAGVLASRYIERIVQGSIQEQPVIVLSGGDTTIHEVVNGTAGIKQPASVIVVPSGTANALYHSLFPPNRRTSFIQRLPSPIREEVDAMNADVREKLYAVLAFLSGEELTKKLYSTRTKILDAKGEAFKEIVSCVVVSASLHASILEGAEALRSTHPGIERFKIAAAQSITQWSDAQLVVEQPYQVYDLQQGVFRTVEPEDADIAEFPGPFAYFLTTTNVDRLEKDFRITPLATSVPFTDDAGWMEVLMIRPQGRPSQYIGADEDSRKSFAMTTMKVLQAAYNDGSHVAKPQGDHQGQGVIEYLRVRGWQWLPVRSAAAAHLICVDGEILRIPPGGRAVVELLSKEDRPELSVYCES</sequence>
<reference evidence="3" key="2">
    <citation type="submission" date="2015-01" db="EMBL/GenBank/DDBJ databases">
        <title>Evolutionary Origins and Diversification of the Mycorrhizal Mutualists.</title>
        <authorList>
            <consortium name="DOE Joint Genome Institute"/>
            <consortium name="Mycorrhizal Genomics Consortium"/>
            <person name="Kohler A."/>
            <person name="Kuo A."/>
            <person name="Nagy L.G."/>
            <person name="Floudas D."/>
            <person name="Copeland A."/>
            <person name="Barry K.W."/>
            <person name="Cichocki N."/>
            <person name="Veneault-Fourrey C."/>
            <person name="LaButti K."/>
            <person name="Lindquist E.A."/>
            <person name="Lipzen A."/>
            <person name="Lundell T."/>
            <person name="Morin E."/>
            <person name="Murat C."/>
            <person name="Riley R."/>
            <person name="Ohm R."/>
            <person name="Sun H."/>
            <person name="Tunlid A."/>
            <person name="Henrissat B."/>
            <person name="Grigoriev I.V."/>
            <person name="Hibbett D.S."/>
            <person name="Martin F."/>
        </authorList>
    </citation>
    <scope>NUCLEOTIDE SEQUENCE [LARGE SCALE GENOMIC DNA]</scope>
    <source>
        <strain evidence="3">MAFF 305830</strain>
    </source>
</reference>
<dbReference type="AlphaFoldDB" id="A0A0C3AN92"/>
<organism evidence="2 3">
    <name type="scientific">Serendipita vermifera MAFF 305830</name>
    <dbReference type="NCBI Taxonomy" id="933852"/>
    <lineage>
        <taxon>Eukaryota</taxon>
        <taxon>Fungi</taxon>
        <taxon>Dikarya</taxon>
        <taxon>Basidiomycota</taxon>
        <taxon>Agaricomycotina</taxon>
        <taxon>Agaricomycetes</taxon>
        <taxon>Sebacinales</taxon>
        <taxon>Serendipitaceae</taxon>
        <taxon>Serendipita</taxon>
    </lineage>
</organism>
<name>A0A0C3AN92_SERVB</name>
<dbReference type="GO" id="GO:0046512">
    <property type="term" value="P:sphingosine biosynthetic process"/>
    <property type="evidence" value="ECO:0007669"/>
    <property type="project" value="TreeGrafter"/>
</dbReference>
<dbReference type="PROSITE" id="PS50146">
    <property type="entry name" value="DAGK"/>
    <property type="match status" value="1"/>
</dbReference>
<gene>
    <name evidence="2" type="ORF">M408DRAFT_73413</name>
</gene>
<feature type="domain" description="DAGKc" evidence="1">
    <location>
        <begin position="1"/>
        <end position="139"/>
    </location>
</feature>
<dbReference type="InterPro" id="IPR050187">
    <property type="entry name" value="Lipid_Phosphate_FormReg"/>
</dbReference>
<dbReference type="EMBL" id="KN824309">
    <property type="protein sequence ID" value="KIM26045.1"/>
    <property type="molecule type" value="Genomic_DNA"/>
</dbReference>
<reference evidence="2 3" key="1">
    <citation type="submission" date="2014-04" db="EMBL/GenBank/DDBJ databases">
        <authorList>
            <consortium name="DOE Joint Genome Institute"/>
            <person name="Kuo A."/>
            <person name="Zuccaro A."/>
            <person name="Kohler A."/>
            <person name="Nagy L.G."/>
            <person name="Floudas D."/>
            <person name="Copeland A."/>
            <person name="Barry K.W."/>
            <person name="Cichocki N."/>
            <person name="Veneault-Fourrey C."/>
            <person name="LaButti K."/>
            <person name="Lindquist E.A."/>
            <person name="Lipzen A."/>
            <person name="Lundell T."/>
            <person name="Morin E."/>
            <person name="Murat C."/>
            <person name="Sun H."/>
            <person name="Tunlid A."/>
            <person name="Henrissat B."/>
            <person name="Grigoriev I.V."/>
            <person name="Hibbett D.S."/>
            <person name="Martin F."/>
            <person name="Nordberg H.P."/>
            <person name="Cantor M.N."/>
            <person name="Hua S.X."/>
        </authorList>
    </citation>
    <scope>NUCLEOTIDE SEQUENCE [LARGE SCALE GENOMIC DNA]</scope>
    <source>
        <strain evidence="2 3">MAFF 305830</strain>
    </source>
</reference>
<dbReference type="OrthoDB" id="336240at2759"/>
<proteinExistence type="predicted"/>